<evidence type="ECO:0000313" key="3">
    <source>
        <dbReference type="Proteomes" id="UP000017127"/>
    </source>
</evidence>
<dbReference type="InterPro" id="IPR025569">
    <property type="entry name" value="DUF4335"/>
</dbReference>
<dbReference type="RefSeq" id="WP_023066378.1">
    <property type="nucleotide sequence ID" value="NZ_AUZM01000022.1"/>
</dbReference>
<gene>
    <name evidence="2" type="ORF">M595_2647</name>
</gene>
<dbReference type="EMBL" id="AUZM01000022">
    <property type="protein sequence ID" value="ERT07364.1"/>
    <property type="molecule type" value="Genomic_DNA"/>
</dbReference>
<evidence type="ECO:0000313" key="2">
    <source>
        <dbReference type="EMBL" id="ERT07364.1"/>
    </source>
</evidence>
<evidence type="ECO:0000256" key="1">
    <source>
        <dbReference type="SAM" id="MobiDB-lite"/>
    </source>
</evidence>
<protein>
    <recommendedName>
        <fullName evidence="4">DUF4335 domain-containing protein</fullName>
    </recommendedName>
</protein>
<organism evidence="2 3">
    <name type="scientific">Lyngbya aestuarii BL J</name>
    <dbReference type="NCBI Taxonomy" id="1348334"/>
    <lineage>
        <taxon>Bacteria</taxon>
        <taxon>Bacillati</taxon>
        <taxon>Cyanobacteriota</taxon>
        <taxon>Cyanophyceae</taxon>
        <taxon>Oscillatoriophycideae</taxon>
        <taxon>Oscillatoriales</taxon>
        <taxon>Microcoleaceae</taxon>
        <taxon>Lyngbya</taxon>
    </lineage>
</organism>
<dbReference type="PATRIC" id="fig|1348334.3.peg.2565"/>
<dbReference type="Proteomes" id="UP000017127">
    <property type="component" value="Unassembled WGS sequence"/>
</dbReference>
<keyword evidence="3" id="KW-1185">Reference proteome</keyword>
<proteinExistence type="predicted"/>
<comment type="caution">
    <text evidence="2">The sequence shown here is derived from an EMBL/GenBank/DDBJ whole genome shotgun (WGS) entry which is preliminary data.</text>
</comment>
<evidence type="ECO:0008006" key="4">
    <source>
        <dbReference type="Google" id="ProtNLM"/>
    </source>
</evidence>
<feature type="region of interest" description="Disordered" evidence="1">
    <location>
        <begin position="200"/>
        <end position="247"/>
    </location>
</feature>
<reference evidence="2 3" key="1">
    <citation type="journal article" date="2013" name="Front. Microbiol.">
        <title>Comparative genomic analyses of the cyanobacterium, Lyngbya aestuarii BL J, a powerful hydrogen producer.</title>
        <authorList>
            <person name="Kothari A."/>
            <person name="Vaughn M."/>
            <person name="Garcia-Pichel F."/>
        </authorList>
    </citation>
    <scope>NUCLEOTIDE SEQUENCE [LARGE SCALE GENOMIC DNA]</scope>
    <source>
        <strain evidence="2 3">BL J</strain>
    </source>
</reference>
<dbReference type="Pfam" id="PF14233">
    <property type="entry name" value="DUF4335"/>
    <property type="match status" value="1"/>
</dbReference>
<dbReference type="OrthoDB" id="423373at2"/>
<feature type="compositionally biased region" description="Low complexity" evidence="1">
    <location>
        <begin position="223"/>
        <end position="234"/>
    </location>
</feature>
<name>U7QHB5_9CYAN</name>
<dbReference type="AlphaFoldDB" id="U7QHB5"/>
<accession>U7QHB5</accession>
<sequence>MTIERQYSLPNCKLILQGLSEANSNPNDKRPLLSLLMNAECHFVGHPQPVTGGRDFFESLVQQVSLYAQSFLSGISSLESVESQREIVQMQRLDENKHRLVVNDQKTGEVQDASTPNPSIQQIDLSTVQLFDLVEAVDQFFADSRTLPELSLQLRPVSKRTLKAEKPVTQKALPAAIGISSLAVAALALFFVPIPEVRRPEEPVPQSQSQLETPESPTASGSDDPPITTPTDTPEPSLESNLSPVGSINDPVEIERLQALLFEEINREWVTSPTFIDPLIYRVSVAPDGAIVGYKAVNEITPATEDQIPLPELLYKPVGSRTPDEPLADYQVIFNPDGILDITPWNKKTQDSPASDSMSPE</sequence>
<feature type="compositionally biased region" description="Polar residues" evidence="1">
    <location>
        <begin position="206"/>
        <end position="221"/>
    </location>
</feature>